<feature type="domain" description="Major facilitator superfamily (MFS) profile" evidence="10">
    <location>
        <begin position="20"/>
        <end position="444"/>
    </location>
</feature>
<evidence type="ECO:0000313" key="14">
    <source>
        <dbReference type="RefSeq" id="XP_046587403.1"/>
    </source>
</evidence>
<feature type="transmembrane region" description="Helical" evidence="9">
    <location>
        <begin position="93"/>
        <end position="111"/>
    </location>
</feature>
<dbReference type="FunFam" id="1.20.1250.20:FF:000055">
    <property type="entry name" value="Facilitated trehalose transporter Tret1-2 homolog"/>
    <property type="match status" value="1"/>
</dbReference>
<keyword evidence="11" id="KW-1185">Reference proteome</keyword>
<dbReference type="PANTHER" id="PTHR48021:SF1">
    <property type="entry name" value="GH07001P-RELATED"/>
    <property type="match status" value="1"/>
</dbReference>
<feature type="transmembrane region" description="Helical" evidence="9">
    <location>
        <begin position="22"/>
        <end position="43"/>
    </location>
</feature>
<comment type="subcellular location">
    <subcellularLocation>
        <location evidence="1">Cell membrane</location>
        <topology evidence="1">Multi-pass membrane protein</topology>
    </subcellularLocation>
</comment>
<dbReference type="RefSeq" id="XP_046587397.1">
    <property type="nucleotide sequence ID" value="XM_046731441.1"/>
</dbReference>
<dbReference type="GO" id="GO:0005886">
    <property type="term" value="C:plasma membrane"/>
    <property type="evidence" value="ECO:0007669"/>
    <property type="project" value="UniProtKB-SubCell"/>
</dbReference>
<dbReference type="InterPro" id="IPR036259">
    <property type="entry name" value="MFS_trans_sf"/>
</dbReference>
<feature type="transmembrane region" description="Helical" evidence="9">
    <location>
        <begin position="320"/>
        <end position="342"/>
    </location>
</feature>
<dbReference type="GeneID" id="107221931"/>
<comment type="similarity">
    <text evidence="7">Belongs to the major facilitator superfamily. Sugar transporter (TC 2.A.1.1) family. Trehalose transporter subfamily.</text>
</comment>
<dbReference type="InParanoid" id="A0A6J0BPT7"/>
<evidence type="ECO:0000256" key="3">
    <source>
        <dbReference type="ARBA" id="ARBA00022692"/>
    </source>
</evidence>
<dbReference type="InterPro" id="IPR020846">
    <property type="entry name" value="MFS_dom"/>
</dbReference>
<keyword evidence="4 9" id="KW-1133">Transmembrane helix</keyword>
<feature type="transmembrane region" description="Helical" evidence="9">
    <location>
        <begin position="159"/>
        <end position="178"/>
    </location>
</feature>
<evidence type="ECO:0000256" key="7">
    <source>
        <dbReference type="ARBA" id="ARBA00024348"/>
    </source>
</evidence>
<keyword evidence="8" id="KW-0813">Transport</keyword>
<evidence type="ECO:0000313" key="11">
    <source>
        <dbReference type="Proteomes" id="UP000829291"/>
    </source>
</evidence>
<dbReference type="RefSeq" id="XP_046587403.1">
    <property type="nucleotide sequence ID" value="XM_046731447.1"/>
</dbReference>
<dbReference type="Proteomes" id="UP000829291">
    <property type="component" value="Chromosome 1"/>
</dbReference>
<dbReference type="InterPro" id="IPR005829">
    <property type="entry name" value="Sugar_transporter_CS"/>
</dbReference>
<evidence type="ECO:0000256" key="2">
    <source>
        <dbReference type="ARBA" id="ARBA00022475"/>
    </source>
</evidence>
<dbReference type="RefSeq" id="XP_015516599.1">
    <property type="nucleotide sequence ID" value="XM_015661113.1"/>
</dbReference>
<keyword evidence="5 9" id="KW-0472">Membrane</keyword>
<dbReference type="SUPFAM" id="SSF103473">
    <property type="entry name" value="MFS general substrate transporter"/>
    <property type="match status" value="1"/>
</dbReference>
<evidence type="ECO:0000256" key="5">
    <source>
        <dbReference type="ARBA" id="ARBA00023136"/>
    </source>
</evidence>
<evidence type="ECO:0000256" key="9">
    <source>
        <dbReference type="SAM" id="Phobius"/>
    </source>
</evidence>
<dbReference type="InterPro" id="IPR003663">
    <property type="entry name" value="Sugar/inositol_transpt"/>
</dbReference>
<evidence type="ECO:0000313" key="13">
    <source>
        <dbReference type="RefSeq" id="XP_046587397.1"/>
    </source>
</evidence>
<dbReference type="AlphaFoldDB" id="A0A6J0BPT7"/>
<sequence length="480" mass="52091">MTSSIPDGISPPMPTSKKSTQYLAAVSSTLAAVTAANYIGWSSPALPLYNQKDTLALSNDEKSWVGSLLALGALLGAIPAGWVADKFGRKKSILMIGVPCLLFWFMIGFAPSTLWLFVARFLSGVANGATTVIVPMYVSEIAEPATRGTIGSLFELQMAIGLSLGWLTGLIGNLKWIAMTSATIPAALLLSFIFMPETPVWLIGQNRRKDAERAMERLRGRDFPFQQELAQLEFNKESQSKQRAGFSELKNHKRAVLISFGLTALQQLSGINAVVFYAEELFVAKESVLTPTVCAAIMGVAQVLATVVSTVLADKAGRRILLMISTVVMGVCLIVVAVHFHFQAGVQTNGIPWVPLIFFTIYISMYAIGCGPVPWIMVNEVSPTNVVGTISAAAAMINWSLTFVVTKVFINLQFTIGLPLTFGMFALLCMIGTIFVAVVVPETKGKTKEEIQLQLHKIKKAPMDIAPMEIYTITTEQTRL</sequence>
<feature type="transmembrane region" description="Helical" evidence="9">
    <location>
        <begin position="117"/>
        <end position="138"/>
    </location>
</feature>
<feature type="transmembrane region" description="Helical" evidence="9">
    <location>
        <begin position="289"/>
        <end position="313"/>
    </location>
</feature>
<dbReference type="NCBIfam" id="TIGR00879">
    <property type="entry name" value="SP"/>
    <property type="match status" value="1"/>
</dbReference>
<evidence type="ECO:0000259" key="10">
    <source>
        <dbReference type="PROSITE" id="PS50850"/>
    </source>
</evidence>
<dbReference type="PRINTS" id="PR00171">
    <property type="entry name" value="SUGRTRNSPORT"/>
</dbReference>
<evidence type="ECO:0000313" key="12">
    <source>
        <dbReference type="RefSeq" id="XP_015516599.1"/>
    </source>
</evidence>
<feature type="transmembrane region" description="Helical" evidence="9">
    <location>
        <begin position="63"/>
        <end position="84"/>
    </location>
</feature>
<feature type="transmembrane region" description="Helical" evidence="9">
    <location>
        <begin position="255"/>
        <end position="277"/>
    </location>
</feature>
<evidence type="ECO:0000256" key="6">
    <source>
        <dbReference type="ARBA" id="ARBA00023180"/>
    </source>
</evidence>
<proteinExistence type="inferred from homology"/>
<evidence type="ECO:0000256" key="4">
    <source>
        <dbReference type="ARBA" id="ARBA00022989"/>
    </source>
</evidence>
<keyword evidence="6" id="KW-0325">Glycoprotein</keyword>
<dbReference type="PROSITE" id="PS00216">
    <property type="entry name" value="SUGAR_TRANSPORT_1"/>
    <property type="match status" value="1"/>
</dbReference>
<evidence type="ECO:0000256" key="1">
    <source>
        <dbReference type="ARBA" id="ARBA00004651"/>
    </source>
</evidence>
<organism evidence="11 12">
    <name type="scientific">Neodiprion lecontei</name>
    <name type="common">Redheaded pine sawfly</name>
    <dbReference type="NCBI Taxonomy" id="441921"/>
    <lineage>
        <taxon>Eukaryota</taxon>
        <taxon>Metazoa</taxon>
        <taxon>Ecdysozoa</taxon>
        <taxon>Arthropoda</taxon>
        <taxon>Hexapoda</taxon>
        <taxon>Insecta</taxon>
        <taxon>Pterygota</taxon>
        <taxon>Neoptera</taxon>
        <taxon>Endopterygota</taxon>
        <taxon>Hymenoptera</taxon>
        <taxon>Tenthredinoidea</taxon>
        <taxon>Diprionidae</taxon>
        <taxon>Diprioninae</taxon>
        <taxon>Neodiprion</taxon>
    </lineage>
</organism>
<dbReference type="InterPro" id="IPR044775">
    <property type="entry name" value="MFS_ERD6/Tret1-like"/>
</dbReference>
<dbReference type="InterPro" id="IPR005828">
    <property type="entry name" value="MFS_sugar_transport-like"/>
</dbReference>
<keyword evidence="2" id="KW-1003">Cell membrane</keyword>
<dbReference type="GO" id="GO:0051119">
    <property type="term" value="F:sugar transmembrane transporter activity"/>
    <property type="evidence" value="ECO:0007669"/>
    <property type="project" value="InterPro"/>
</dbReference>
<dbReference type="Gene3D" id="1.20.1250.20">
    <property type="entry name" value="MFS general substrate transporter like domains"/>
    <property type="match status" value="1"/>
</dbReference>
<keyword evidence="3 9" id="KW-0812">Transmembrane</keyword>
<dbReference type="InterPro" id="IPR050549">
    <property type="entry name" value="MFS_Trehalose_Transporter"/>
</dbReference>
<feature type="transmembrane region" description="Helical" evidence="9">
    <location>
        <begin position="416"/>
        <end position="440"/>
    </location>
</feature>
<dbReference type="PANTHER" id="PTHR48021">
    <property type="match status" value="1"/>
</dbReference>
<feature type="transmembrane region" description="Helical" evidence="9">
    <location>
        <begin position="354"/>
        <end position="378"/>
    </location>
</feature>
<evidence type="ECO:0000256" key="8">
    <source>
        <dbReference type="RuleBase" id="RU003346"/>
    </source>
</evidence>
<accession>A0A6J0BPT7</accession>
<protein>
    <submittedName>
        <fullName evidence="12 13 14">Facilitated trehalose transporter Tret1</fullName>
    </submittedName>
</protein>
<name>A0A6J0BPT7_NEOLC</name>
<dbReference type="PROSITE" id="PS50850">
    <property type="entry name" value="MFS"/>
    <property type="match status" value="1"/>
</dbReference>
<feature type="transmembrane region" description="Helical" evidence="9">
    <location>
        <begin position="184"/>
        <end position="203"/>
    </location>
</feature>
<dbReference type="Pfam" id="PF00083">
    <property type="entry name" value="Sugar_tr"/>
    <property type="match status" value="1"/>
</dbReference>
<dbReference type="OrthoDB" id="6612291at2759"/>
<dbReference type="PROSITE" id="PS00217">
    <property type="entry name" value="SUGAR_TRANSPORT_2"/>
    <property type="match status" value="1"/>
</dbReference>
<reference evidence="12" key="1">
    <citation type="submission" date="2025-04" db="UniProtKB">
        <authorList>
            <consortium name="RefSeq"/>
        </authorList>
    </citation>
    <scope>IDENTIFICATION</scope>
    <source>
        <tissue evidence="13 14">Thorax and Abdomen</tissue>
        <tissue evidence="12">Whole body</tissue>
    </source>
</reference>
<feature type="transmembrane region" description="Helical" evidence="9">
    <location>
        <begin position="390"/>
        <end position="410"/>
    </location>
</feature>
<dbReference type="KEGG" id="nlo:107221931"/>
<gene>
    <name evidence="12 13 14" type="primary">LOC107221931</name>
</gene>
<dbReference type="CDD" id="cd17358">
    <property type="entry name" value="MFS_GLUT6_8_Class3_like"/>
    <property type="match status" value="1"/>
</dbReference>